<dbReference type="InterPro" id="IPR006685">
    <property type="entry name" value="MscS_channel_2nd"/>
</dbReference>
<dbReference type="GO" id="GO:0008381">
    <property type="term" value="F:mechanosensitive monoatomic ion channel activity"/>
    <property type="evidence" value="ECO:0007669"/>
    <property type="project" value="UniProtKB-ARBA"/>
</dbReference>
<evidence type="ECO:0000256" key="6">
    <source>
        <dbReference type="SAM" id="Phobius"/>
    </source>
</evidence>
<evidence type="ECO:0000313" key="8">
    <source>
        <dbReference type="EMBL" id="PHN02859.1"/>
    </source>
</evidence>
<dbReference type="SUPFAM" id="SSF82689">
    <property type="entry name" value="Mechanosensitive channel protein MscS (YggB), C-terminal domain"/>
    <property type="match status" value="1"/>
</dbReference>
<reference evidence="8 9" key="1">
    <citation type="submission" date="2017-10" db="EMBL/GenBank/DDBJ databases">
        <title>The draft genome sequence of Lewinella nigricans NBRC 102662.</title>
        <authorList>
            <person name="Wang K."/>
        </authorList>
    </citation>
    <scope>NUCLEOTIDE SEQUENCE [LARGE SCALE GENOMIC DNA]</scope>
    <source>
        <strain evidence="8 9">NBRC 102662</strain>
    </source>
</reference>
<feature type="domain" description="Mechanosensitive ion channel MscS" evidence="7">
    <location>
        <begin position="86"/>
        <end position="161"/>
    </location>
</feature>
<dbReference type="AlphaFoldDB" id="A0A2D0N3Y9"/>
<dbReference type="Gene3D" id="2.30.30.60">
    <property type="match status" value="1"/>
</dbReference>
<organism evidence="8 9">
    <name type="scientific">Flavilitoribacter nigricans (strain ATCC 23147 / DSM 23189 / NBRC 102662 / NCIMB 1420 / SS-2)</name>
    <name type="common">Lewinella nigricans</name>
    <dbReference type="NCBI Taxonomy" id="1122177"/>
    <lineage>
        <taxon>Bacteria</taxon>
        <taxon>Pseudomonadati</taxon>
        <taxon>Bacteroidota</taxon>
        <taxon>Saprospiria</taxon>
        <taxon>Saprospirales</taxon>
        <taxon>Lewinellaceae</taxon>
        <taxon>Flavilitoribacter</taxon>
    </lineage>
</organism>
<gene>
    <name evidence="8" type="ORF">CRP01_30235</name>
</gene>
<dbReference type="PANTHER" id="PTHR30566">
    <property type="entry name" value="YNAI-RELATED MECHANOSENSITIVE ION CHANNEL"/>
    <property type="match status" value="1"/>
</dbReference>
<dbReference type="GO" id="GO:0005886">
    <property type="term" value="C:plasma membrane"/>
    <property type="evidence" value="ECO:0007669"/>
    <property type="project" value="UniProtKB-SubCell"/>
</dbReference>
<dbReference type="InterPro" id="IPR010920">
    <property type="entry name" value="LSM_dom_sf"/>
</dbReference>
<comment type="subcellular location">
    <subcellularLocation>
        <location evidence="1">Cell membrane</location>
        <topology evidence="1">Multi-pass membrane protein</topology>
    </subcellularLocation>
</comment>
<proteinExistence type="predicted"/>
<keyword evidence="3 6" id="KW-0812">Transmembrane</keyword>
<evidence type="ECO:0000259" key="7">
    <source>
        <dbReference type="Pfam" id="PF00924"/>
    </source>
</evidence>
<evidence type="ECO:0000256" key="2">
    <source>
        <dbReference type="ARBA" id="ARBA00022475"/>
    </source>
</evidence>
<feature type="transmembrane region" description="Helical" evidence="6">
    <location>
        <begin position="69"/>
        <end position="99"/>
    </location>
</feature>
<protein>
    <submittedName>
        <fullName evidence="8">Mechanosensitive ion channel protein MscS</fullName>
    </submittedName>
</protein>
<dbReference type="PANTHER" id="PTHR30566:SF5">
    <property type="entry name" value="MECHANOSENSITIVE ION CHANNEL PROTEIN 1, MITOCHONDRIAL-RELATED"/>
    <property type="match status" value="1"/>
</dbReference>
<dbReference type="EMBL" id="PDUD01000036">
    <property type="protein sequence ID" value="PHN02859.1"/>
    <property type="molecule type" value="Genomic_DNA"/>
</dbReference>
<evidence type="ECO:0000256" key="1">
    <source>
        <dbReference type="ARBA" id="ARBA00004651"/>
    </source>
</evidence>
<name>A0A2D0N3Y9_FLAN2</name>
<sequence>MNDWRYQLIISVVLVVLTLTIRWGLTSILVGYIKKAKLRYVYKKTVSYIAYLVIFLGLITIWIDEFASAATFLGLVSAGLAIALKDPIANFFGWIYILFTRPFEMGDRIELDKQRGDVLDINFFEFTILEIGASIDANQSTGRIVHIPNGKVFIHPIINSTQGFQYIWNEMPITITFDSDWKKAKAMLLEIENERVKDFASSAKKEIDRSERKYNIQYNKVTPTVYTSVKTNGICLTLRYLTHPRTERTSEQIIWEEVLTRFADEPQINFAYPSQSVYLRDRREPEPDAE</sequence>
<evidence type="ECO:0000256" key="4">
    <source>
        <dbReference type="ARBA" id="ARBA00022989"/>
    </source>
</evidence>
<dbReference type="RefSeq" id="WP_099153799.1">
    <property type="nucleotide sequence ID" value="NZ_PDUD01000036.1"/>
</dbReference>
<evidence type="ECO:0000256" key="3">
    <source>
        <dbReference type="ARBA" id="ARBA00022692"/>
    </source>
</evidence>
<dbReference type="Gene3D" id="3.30.70.100">
    <property type="match status" value="1"/>
</dbReference>
<dbReference type="Pfam" id="PF00924">
    <property type="entry name" value="MS_channel_2nd"/>
    <property type="match status" value="1"/>
</dbReference>
<comment type="caution">
    <text evidence="8">The sequence shown here is derived from an EMBL/GenBank/DDBJ whole genome shotgun (WGS) entry which is preliminary data.</text>
</comment>
<feature type="transmembrane region" description="Helical" evidence="6">
    <location>
        <begin position="6"/>
        <end position="33"/>
    </location>
</feature>
<keyword evidence="2" id="KW-1003">Cell membrane</keyword>
<feature type="transmembrane region" description="Helical" evidence="6">
    <location>
        <begin position="45"/>
        <end position="63"/>
    </location>
</feature>
<dbReference type="SUPFAM" id="SSF50182">
    <property type="entry name" value="Sm-like ribonucleoproteins"/>
    <property type="match status" value="1"/>
</dbReference>
<dbReference type="Proteomes" id="UP000223913">
    <property type="component" value="Unassembled WGS sequence"/>
</dbReference>
<evidence type="ECO:0000256" key="5">
    <source>
        <dbReference type="ARBA" id="ARBA00023136"/>
    </source>
</evidence>
<dbReference type="OrthoDB" id="9809206at2"/>
<keyword evidence="4 6" id="KW-1133">Transmembrane helix</keyword>
<keyword evidence="9" id="KW-1185">Reference proteome</keyword>
<dbReference type="InterPro" id="IPR011066">
    <property type="entry name" value="MscS_channel_C_sf"/>
</dbReference>
<keyword evidence="5 6" id="KW-0472">Membrane</keyword>
<evidence type="ECO:0000313" key="9">
    <source>
        <dbReference type="Proteomes" id="UP000223913"/>
    </source>
</evidence>
<accession>A0A2D0N3Y9</accession>
<dbReference type="InterPro" id="IPR023408">
    <property type="entry name" value="MscS_beta-dom_sf"/>
</dbReference>